<dbReference type="OrthoDB" id="1049970at2"/>
<dbReference type="RefSeq" id="WP_147202824.1">
    <property type="nucleotide sequence ID" value="NZ_BJYT01000004.1"/>
</dbReference>
<name>A0A512B9Y9_9BACT</name>
<gene>
    <name evidence="1" type="ORF">SAE01_12540</name>
</gene>
<evidence type="ECO:0000313" key="1">
    <source>
        <dbReference type="EMBL" id="GEO08758.1"/>
    </source>
</evidence>
<evidence type="ECO:0000313" key="2">
    <source>
        <dbReference type="Proteomes" id="UP000321513"/>
    </source>
</evidence>
<sequence length="812" mass="91151">MTWRFTLIHDGTETVIQEPYGWDSMTKTVRRDLSTHGVFFDFSDNDLQFEEEAYFIIKEEYILKAIDGNIGLRIEWLGAFNYWLFYTGKLDFASYNEVCGESCSIKCGLQASETELLIKNRTDTSVDLTGNIAYDGVTVLDDYPFLDREVDIPSKSLLVTSKARNLTDNQSINFADDFYWKDNTLITKVFFTAILPGFKSIDYTEIGDTNFYDQPQYLSGAFNNIPAEGSVPFIELKVPPGLLCQYDNFIIDLDYHGSVSQSASSGVYTKANLIILKLPKGLDETDPASYTSIFNETAWFNLTGNGTTSFSNQANVTVSMNFGDRLYLYYFLVKSDPSHISSFFFTMGAGSYCKVTANSTCPSSRIKTYFLHEAGSRIVEHITNNQYKFKSEYYGRTDSEPYAYANDGCGGLRTLSNGLQIRRAILQDNTPPKVFLSFKDFFESLSAIDCIGMGIENTDVRVEPIKYFYSDEIIFVADLVNEINTTVRNEWNYNQFNFGYDKFEVESTNGLDAMHTKRQYRSPLSNTDTKLEKFSKVIADPYAIEVTRRKFGLSDDWRYDASAFLICLKRSAPYSISLTGTFYYTSFYTSNDASAIHKGDILTITGSGVNSGTFTVDFVSTFGGGTDTAIYFAEPVTLEGPITIGVILLQASVTVDQGNITTPENIFDPATVINYAITPVRNAMRWFKWFIQGVRDYANAKALFSSGEGNFVAKGLNSGTCVVEGEAIAENAPIELASFADPDDARPFTVPEKVVFKYPMGLNEFVDVSVAKYGKVQYRRAAKDPWSYGWIDTLKYSPNDGEAEFTLITSKE</sequence>
<dbReference type="Proteomes" id="UP000321513">
    <property type="component" value="Unassembled WGS sequence"/>
</dbReference>
<comment type="caution">
    <text evidence="1">The sequence shown here is derived from an EMBL/GenBank/DDBJ whole genome shotgun (WGS) entry which is preliminary data.</text>
</comment>
<dbReference type="AlphaFoldDB" id="A0A512B9Y9"/>
<dbReference type="EMBL" id="BJYT01000004">
    <property type="protein sequence ID" value="GEO08758.1"/>
    <property type="molecule type" value="Genomic_DNA"/>
</dbReference>
<accession>A0A512B9Y9</accession>
<keyword evidence="2" id="KW-1185">Reference proteome</keyword>
<proteinExistence type="predicted"/>
<protein>
    <submittedName>
        <fullName evidence="1">Uncharacterized protein</fullName>
    </submittedName>
</protein>
<reference evidence="1 2" key="1">
    <citation type="submission" date="2019-07" db="EMBL/GenBank/DDBJ databases">
        <title>Whole genome shotgun sequence of Segetibacter aerophilus NBRC 106135.</title>
        <authorList>
            <person name="Hosoyama A."/>
            <person name="Uohara A."/>
            <person name="Ohji S."/>
            <person name="Ichikawa N."/>
        </authorList>
    </citation>
    <scope>NUCLEOTIDE SEQUENCE [LARGE SCALE GENOMIC DNA]</scope>
    <source>
        <strain evidence="1 2">NBRC 106135</strain>
    </source>
</reference>
<organism evidence="1 2">
    <name type="scientific">Segetibacter aerophilus</name>
    <dbReference type="NCBI Taxonomy" id="670293"/>
    <lineage>
        <taxon>Bacteria</taxon>
        <taxon>Pseudomonadati</taxon>
        <taxon>Bacteroidota</taxon>
        <taxon>Chitinophagia</taxon>
        <taxon>Chitinophagales</taxon>
        <taxon>Chitinophagaceae</taxon>
        <taxon>Segetibacter</taxon>
    </lineage>
</organism>